<sequence>VIIEGFQPIAQEGRWRWRSDFELGFTAKSDYQNLILLQRPEPGMNQL</sequence>
<dbReference type="Proteomes" id="UP000236291">
    <property type="component" value="Unassembled WGS sequence"/>
</dbReference>
<proteinExistence type="predicted"/>
<feature type="non-terminal residue" evidence="1">
    <location>
        <position position="1"/>
    </location>
</feature>
<reference evidence="1 2" key="1">
    <citation type="journal article" date="2014" name="Am. J. Bot.">
        <title>Genome assembly and annotation for red clover (Trifolium pratense; Fabaceae).</title>
        <authorList>
            <person name="Istvanek J."/>
            <person name="Jaros M."/>
            <person name="Krenek A."/>
            <person name="Repkova J."/>
        </authorList>
    </citation>
    <scope>NUCLEOTIDE SEQUENCE [LARGE SCALE GENOMIC DNA]</scope>
    <source>
        <strain evidence="2">cv. Tatra</strain>
        <tissue evidence="1">Young leaves</tissue>
    </source>
</reference>
<comment type="caution">
    <text evidence="1">The sequence shown here is derived from an EMBL/GenBank/DDBJ whole genome shotgun (WGS) entry which is preliminary data.</text>
</comment>
<reference evidence="1 2" key="2">
    <citation type="journal article" date="2017" name="Front. Plant Sci.">
        <title>Gene Classification and Mining of Molecular Markers Useful in Red Clover (Trifolium pratense) Breeding.</title>
        <authorList>
            <person name="Istvanek J."/>
            <person name="Dluhosova J."/>
            <person name="Dluhos P."/>
            <person name="Patkova L."/>
            <person name="Nedelnik J."/>
            <person name="Repkova J."/>
        </authorList>
    </citation>
    <scope>NUCLEOTIDE SEQUENCE [LARGE SCALE GENOMIC DNA]</scope>
    <source>
        <strain evidence="2">cv. Tatra</strain>
        <tissue evidence="1">Young leaves</tissue>
    </source>
</reference>
<organism evidence="1 2">
    <name type="scientific">Trifolium pratense</name>
    <name type="common">Red clover</name>
    <dbReference type="NCBI Taxonomy" id="57577"/>
    <lineage>
        <taxon>Eukaryota</taxon>
        <taxon>Viridiplantae</taxon>
        <taxon>Streptophyta</taxon>
        <taxon>Embryophyta</taxon>
        <taxon>Tracheophyta</taxon>
        <taxon>Spermatophyta</taxon>
        <taxon>Magnoliopsida</taxon>
        <taxon>eudicotyledons</taxon>
        <taxon>Gunneridae</taxon>
        <taxon>Pentapetalae</taxon>
        <taxon>rosids</taxon>
        <taxon>fabids</taxon>
        <taxon>Fabales</taxon>
        <taxon>Fabaceae</taxon>
        <taxon>Papilionoideae</taxon>
        <taxon>50 kb inversion clade</taxon>
        <taxon>NPAAA clade</taxon>
        <taxon>Hologalegina</taxon>
        <taxon>IRL clade</taxon>
        <taxon>Trifolieae</taxon>
        <taxon>Trifolium</taxon>
    </lineage>
</organism>
<name>A0A2K3KYQ0_TRIPR</name>
<dbReference type="EMBL" id="ASHM01023281">
    <property type="protein sequence ID" value="PNX71415.1"/>
    <property type="molecule type" value="Genomic_DNA"/>
</dbReference>
<protein>
    <submittedName>
        <fullName evidence="1">Uncharacterized protein</fullName>
    </submittedName>
</protein>
<gene>
    <name evidence="1" type="ORF">L195_g027293</name>
</gene>
<evidence type="ECO:0000313" key="2">
    <source>
        <dbReference type="Proteomes" id="UP000236291"/>
    </source>
</evidence>
<evidence type="ECO:0000313" key="1">
    <source>
        <dbReference type="EMBL" id="PNX71415.1"/>
    </source>
</evidence>
<dbReference type="ExpressionAtlas" id="A0A2K3KYQ0">
    <property type="expression patterns" value="baseline"/>
</dbReference>
<accession>A0A2K3KYQ0</accession>
<dbReference type="AlphaFoldDB" id="A0A2K3KYQ0"/>